<dbReference type="Proteomes" id="UP001500393">
    <property type="component" value="Unassembled WGS sequence"/>
</dbReference>
<keyword evidence="2" id="KW-1133">Transmembrane helix</keyword>
<name>A0ABP4P4I3_9ACTN</name>
<organism evidence="3 4">
    <name type="scientific">Kribbella sancticallisti</name>
    <dbReference type="NCBI Taxonomy" id="460087"/>
    <lineage>
        <taxon>Bacteria</taxon>
        <taxon>Bacillati</taxon>
        <taxon>Actinomycetota</taxon>
        <taxon>Actinomycetes</taxon>
        <taxon>Propionibacteriales</taxon>
        <taxon>Kribbellaceae</taxon>
        <taxon>Kribbella</taxon>
    </lineage>
</organism>
<dbReference type="RefSeq" id="WP_344213058.1">
    <property type="nucleotide sequence ID" value="NZ_BAAAOS010000018.1"/>
</dbReference>
<keyword evidence="2" id="KW-0812">Transmembrane</keyword>
<evidence type="ECO:0000256" key="1">
    <source>
        <dbReference type="SAM" id="MobiDB-lite"/>
    </source>
</evidence>
<sequence>MTTLPPQPPQHQNPHPAQPPAGYGPPPGQPQYEQQYQQHPPFPQQTMLQCRFCGAVPAVPATVRGHVGLIVVMRFLKLEGPFCKTCGVATIREMTSKSMLQGWWGIGSAIVNPITMLVNLGTYSKFKNLPEPAPGMPGRPMEPGKPLFKRPAVFGLLVPVAVIALLVWANTGKPSSADVGSCVVNKGTDSAPKVKVVDCGSSQGEFKVIARLENSTNAIECEKFEGVTRSYTEQRGSKKYTLCLAGN</sequence>
<evidence type="ECO:0000313" key="4">
    <source>
        <dbReference type="Proteomes" id="UP001500393"/>
    </source>
</evidence>
<dbReference type="EMBL" id="BAAAOS010000018">
    <property type="protein sequence ID" value="GAA1570126.1"/>
    <property type="molecule type" value="Genomic_DNA"/>
</dbReference>
<accession>A0ABP4P4I3</accession>
<reference evidence="4" key="1">
    <citation type="journal article" date="2019" name="Int. J. Syst. Evol. Microbiol.">
        <title>The Global Catalogue of Microorganisms (GCM) 10K type strain sequencing project: providing services to taxonomists for standard genome sequencing and annotation.</title>
        <authorList>
            <consortium name="The Broad Institute Genomics Platform"/>
            <consortium name="The Broad Institute Genome Sequencing Center for Infectious Disease"/>
            <person name="Wu L."/>
            <person name="Ma J."/>
        </authorList>
    </citation>
    <scope>NUCLEOTIDE SEQUENCE [LARGE SCALE GENOMIC DNA]</scope>
    <source>
        <strain evidence="4">JCM 14969</strain>
    </source>
</reference>
<keyword evidence="4" id="KW-1185">Reference proteome</keyword>
<feature type="region of interest" description="Disordered" evidence="1">
    <location>
        <begin position="1"/>
        <end position="37"/>
    </location>
</feature>
<evidence type="ECO:0000313" key="3">
    <source>
        <dbReference type="EMBL" id="GAA1570126.1"/>
    </source>
</evidence>
<gene>
    <name evidence="3" type="ORF">GCM10009789_24610</name>
</gene>
<keyword evidence="2" id="KW-0472">Membrane</keyword>
<evidence type="ECO:0008006" key="5">
    <source>
        <dbReference type="Google" id="ProtNLM"/>
    </source>
</evidence>
<feature type="transmembrane region" description="Helical" evidence="2">
    <location>
        <begin position="151"/>
        <end position="169"/>
    </location>
</feature>
<feature type="compositionally biased region" description="Pro residues" evidence="1">
    <location>
        <begin position="1"/>
        <end position="29"/>
    </location>
</feature>
<feature type="transmembrane region" description="Helical" evidence="2">
    <location>
        <begin position="102"/>
        <end position="123"/>
    </location>
</feature>
<proteinExistence type="predicted"/>
<comment type="caution">
    <text evidence="3">The sequence shown here is derived from an EMBL/GenBank/DDBJ whole genome shotgun (WGS) entry which is preliminary data.</text>
</comment>
<dbReference type="SUPFAM" id="SSF81995">
    <property type="entry name" value="beta-sandwich domain of Sec23/24"/>
    <property type="match status" value="1"/>
</dbReference>
<protein>
    <recommendedName>
        <fullName evidence="5">Toxin-antitoxin system, toxin component</fullName>
    </recommendedName>
</protein>
<evidence type="ECO:0000256" key="2">
    <source>
        <dbReference type="SAM" id="Phobius"/>
    </source>
</evidence>